<keyword evidence="3" id="KW-1185">Reference proteome</keyword>
<keyword evidence="1" id="KW-1133">Transmembrane helix</keyword>
<accession>A0AAE3NYR3</accession>
<keyword evidence="1" id="KW-0472">Membrane</keyword>
<name>A0AAE3NYR3_9BACT</name>
<keyword evidence="1" id="KW-0812">Transmembrane</keyword>
<feature type="transmembrane region" description="Helical" evidence="1">
    <location>
        <begin position="69"/>
        <end position="88"/>
    </location>
</feature>
<dbReference type="InterPro" id="IPR019206">
    <property type="entry name" value="DUF2085_TM"/>
</dbReference>
<evidence type="ECO:0000256" key="1">
    <source>
        <dbReference type="SAM" id="Phobius"/>
    </source>
</evidence>
<evidence type="ECO:0000313" key="2">
    <source>
        <dbReference type="EMBL" id="MDF1610567.1"/>
    </source>
</evidence>
<gene>
    <name evidence="2" type="ORF">P0M35_00255</name>
</gene>
<dbReference type="Proteomes" id="UP001221302">
    <property type="component" value="Unassembled WGS sequence"/>
</dbReference>
<organism evidence="2 3">
    <name type="scientific">Stygiobacter electus</name>
    <dbReference type="NCBI Taxonomy" id="3032292"/>
    <lineage>
        <taxon>Bacteria</taxon>
        <taxon>Pseudomonadati</taxon>
        <taxon>Ignavibacteriota</taxon>
        <taxon>Ignavibacteria</taxon>
        <taxon>Ignavibacteriales</taxon>
        <taxon>Melioribacteraceae</taxon>
        <taxon>Stygiobacter</taxon>
    </lineage>
</organism>
<dbReference type="EMBL" id="JARGDL010000001">
    <property type="protein sequence ID" value="MDF1610567.1"/>
    <property type="molecule type" value="Genomic_DNA"/>
</dbReference>
<feature type="transmembrane region" description="Helical" evidence="1">
    <location>
        <begin position="120"/>
        <end position="139"/>
    </location>
</feature>
<feature type="transmembrane region" description="Helical" evidence="1">
    <location>
        <begin position="95"/>
        <end position="114"/>
    </location>
</feature>
<evidence type="ECO:0000313" key="3">
    <source>
        <dbReference type="Proteomes" id="UP001221302"/>
    </source>
</evidence>
<comment type="caution">
    <text evidence="2">The sequence shown here is derived from an EMBL/GenBank/DDBJ whole genome shotgun (WGS) entry which is preliminary data.</text>
</comment>
<proteinExistence type="predicted"/>
<dbReference type="Pfam" id="PF09858">
    <property type="entry name" value="DUF2085"/>
    <property type="match status" value="1"/>
</dbReference>
<protein>
    <submittedName>
        <fullName evidence="2">DUF2085 domain-containing protein</fullName>
    </submittedName>
</protein>
<sequence>MSLKFRIVIFVLLTLWLFGIFYEWFIPVDHYLSITYPIIKRTYSLVCHQDSHKLIEFNNHKTLVCSRCTGIYIGAFLISLVFLFKVHFTLPSLKIFILVTLITLFDVLSTTFGLYDYTKIIAFTTGLFLGSIAFLYFYFGMKQFIDELNKDRI</sequence>
<feature type="transmembrane region" description="Helical" evidence="1">
    <location>
        <begin position="7"/>
        <end position="26"/>
    </location>
</feature>
<reference evidence="2" key="1">
    <citation type="submission" date="2023-03" db="EMBL/GenBank/DDBJ databases">
        <title>Stygiobacter electus gen. nov., sp. nov., facultatively anaerobic thermotolerant bacterium of the class Ignavibacteria from a well of Yessentuki mineral water deposit.</title>
        <authorList>
            <person name="Podosokorskaya O.A."/>
            <person name="Elcheninov A.G."/>
            <person name="Petrova N.F."/>
            <person name="Zavarzina D.G."/>
            <person name="Kublanov I.V."/>
            <person name="Merkel A.Y."/>
        </authorList>
    </citation>
    <scope>NUCLEOTIDE SEQUENCE</scope>
    <source>
        <strain evidence="2">09-Me</strain>
    </source>
</reference>
<dbReference type="AlphaFoldDB" id="A0AAE3NYR3"/>
<dbReference type="RefSeq" id="WP_321534332.1">
    <property type="nucleotide sequence ID" value="NZ_JARGDL010000001.1"/>
</dbReference>